<keyword evidence="7" id="KW-1185">Reference proteome</keyword>
<dbReference type="InterPro" id="IPR045058">
    <property type="entry name" value="GIMA/IAN/Toc"/>
</dbReference>
<keyword evidence="2" id="KW-0547">Nucleotide-binding</keyword>
<dbReference type="Gene3D" id="3.40.50.300">
    <property type="entry name" value="P-loop containing nucleotide triphosphate hydrolases"/>
    <property type="match status" value="2"/>
</dbReference>
<reference evidence="6" key="1">
    <citation type="submission" date="2023-06" db="EMBL/GenBank/DDBJ databases">
        <title>Male Hemibagrus guttatus genome.</title>
        <authorList>
            <person name="Bian C."/>
        </authorList>
    </citation>
    <scope>NUCLEOTIDE SEQUENCE</scope>
    <source>
        <strain evidence="6">Male_cb2023</strain>
        <tissue evidence="6">Muscle</tissue>
    </source>
</reference>
<feature type="domain" description="AIG1-type G" evidence="5">
    <location>
        <begin position="15"/>
        <end position="213"/>
    </location>
</feature>
<dbReference type="FunFam" id="3.40.50.300:FF:002274">
    <property type="entry name" value="Si:dkeyp-69e1.8"/>
    <property type="match status" value="1"/>
</dbReference>
<evidence type="ECO:0000256" key="1">
    <source>
        <dbReference type="ARBA" id="ARBA00008535"/>
    </source>
</evidence>
<keyword evidence="3" id="KW-0342">GTP-binding</keyword>
<comment type="similarity">
    <text evidence="1">Belongs to the TRAFAC class TrmE-Era-EngA-EngB-Septin-like GTPase superfamily. AIG1/Toc34/Toc159-like paraseptin GTPase family. IAN subfamily.</text>
</comment>
<name>A0AAE0VE62_9TELE</name>
<dbReference type="InterPro" id="IPR006703">
    <property type="entry name" value="G_AIG1"/>
</dbReference>
<feature type="region of interest" description="Disordered" evidence="4">
    <location>
        <begin position="708"/>
        <end position="741"/>
    </location>
</feature>
<evidence type="ECO:0000313" key="7">
    <source>
        <dbReference type="Proteomes" id="UP001274896"/>
    </source>
</evidence>
<accession>A0AAE0VE62</accession>
<dbReference type="SUPFAM" id="SSF52540">
    <property type="entry name" value="P-loop containing nucleoside triphosphate hydrolases"/>
    <property type="match status" value="2"/>
</dbReference>
<dbReference type="PANTHER" id="PTHR10903:SF167">
    <property type="entry name" value="GTPASE IMAP FAMILY MEMBER 6-RELATED"/>
    <property type="match status" value="1"/>
</dbReference>
<evidence type="ECO:0000256" key="3">
    <source>
        <dbReference type="ARBA" id="ARBA00023134"/>
    </source>
</evidence>
<dbReference type="PANTHER" id="PTHR10903">
    <property type="entry name" value="GTPASE, IMAP FAMILY MEMBER-RELATED"/>
    <property type="match status" value="1"/>
</dbReference>
<dbReference type="EMBL" id="JAUCMX010000001">
    <property type="protein sequence ID" value="KAK3556731.1"/>
    <property type="molecule type" value="Genomic_DNA"/>
</dbReference>
<dbReference type="Proteomes" id="UP001274896">
    <property type="component" value="Unassembled WGS sequence"/>
</dbReference>
<evidence type="ECO:0000256" key="4">
    <source>
        <dbReference type="SAM" id="MobiDB-lite"/>
    </source>
</evidence>
<proteinExistence type="inferred from homology"/>
<gene>
    <name evidence="6" type="ORF">QTP70_015068</name>
</gene>
<sequence>MDTFNQDSSLSHRSTPELRLILVGNIGCGKTLTADTLLSDSSSISALVPSRLSEVRHGICEGRHLRVVETPRWYWRGEHTEASVQRETERALSLVAPGPHAFLILVPVGQFTEMEARIPAELERVFGRGALEHTIVLLTCGDYLAGRDHDRYVRMGEPGLSRMVNECGGHWHVINNRRPEDREQVISLLEKVEQLTERSGGCYLPSPVQRQAEDRELVRRFSLREDELLHPHHSTLTQTTWSKEETWDESGRRGKIRVRSMGPATGRVMSQQLANGFQSQSWYEDSSAGLKEKRSSFKLSKEGAILSQLSETDQAAKNQNNQNYINTIHYQIMGDTSSGAPSIPSPTASYSPSSNTFSSSSFSSSSAAFAHSSPTKFSSSPASSTSPSTNNSSTAFFPSSPTNVSSYSSATLSSSTPDALSSSSFTGISSSPTNPSYSSSSTVFSSSNTFSSSPPSSGISSSLTKSSYSSSPLTSVSVSSSSTGVSSSFSSTNTSSSSSSAASSSRPTTTSSSFFSSDSSDELRLVLLGRTGSGKSVAGNIILGRDEFKLRRDDATGATTQSCVKGTAVIGKKRVAVVDTPDWFWPPEQLTTHLSSCMELCAPGPHAFLLCVPVTLPGRSNLHDLSFLKNSFGPETILRHTLVLFTHSDKLKDGNVEEYIAAKRPELLELVEKCDDHYHVLKQERNEGNIKELLEKVEQVVKESGGSHYSYQEQGGLAKERSTQLRKSRGGEDKMDRANSATLHSLKEEEEVEQEEKNAKPVKSAVSSVASVLGSVLLFVGQKVGQGAKQVPKLVAGGAVLGGALGLYAGGPIGGAVGATAGSAAAEYGRRKYSKPKTD</sequence>
<comment type="caution">
    <text evidence="6">The sequence shown here is derived from an EMBL/GenBank/DDBJ whole genome shotgun (WGS) entry which is preliminary data.</text>
</comment>
<feature type="domain" description="AIG1-type G" evidence="5">
    <location>
        <begin position="520"/>
        <end position="718"/>
    </location>
</feature>
<dbReference type="AlphaFoldDB" id="A0AAE0VE62"/>
<feature type="region of interest" description="Disordered" evidence="4">
    <location>
        <begin position="479"/>
        <end position="517"/>
    </location>
</feature>
<organism evidence="6 7">
    <name type="scientific">Hemibagrus guttatus</name>
    <dbReference type="NCBI Taxonomy" id="175788"/>
    <lineage>
        <taxon>Eukaryota</taxon>
        <taxon>Metazoa</taxon>
        <taxon>Chordata</taxon>
        <taxon>Craniata</taxon>
        <taxon>Vertebrata</taxon>
        <taxon>Euteleostomi</taxon>
        <taxon>Actinopterygii</taxon>
        <taxon>Neopterygii</taxon>
        <taxon>Teleostei</taxon>
        <taxon>Ostariophysi</taxon>
        <taxon>Siluriformes</taxon>
        <taxon>Bagridae</taxon>
        <taxon>Hemibagrus</taxon>
    </lineage>
</organism>
<evidence type="ECO:0000259" key="5">
    <source>
        <dbReference type="PROSITE" id="PS51720"/>
    </source>
</evidence>
<evidence type="ECO:0000256" key="2">
    <source>
        <dbReference type="ARBA" id="ARBA00022741"/>
    </source>
</evidence>
<dbReference type="InterPro" id="IPR027417">
    <property type="entry name" value="P-loop_NTPase"/>
</dbReference>
<protein>
    <recommendedName>
        <fullName evidence="5">AIG1-type G domain-containing protein</fullName>
    </recommendedName>
</protein>
<dbReference type="Pfam" id="PF04548">
    <property type="entry name" value="AIG1"/>
    <property type="match status" value="2"/>
</dbReference>
<dbReference type="PROSITE" id="PS51720">
    <property type="entry name" value="G_AIG1"/>
    <property type="match status" value="2"/>
</dbReference>
<feature type="compositionally biased region" description="Basic and acidic residues" evidence="4">
    <location>
        <begin position="718"/>
        <end position="737"/>
    </location>
</feature>
<dbReference type="GO" id="GO:0005525">
    <property type="term" value="F:GTP binding"/>
    <property type="evidence" value="ECO:0007669"/>
    <property type="project" value="UniProtKB-KW"/>
</dbReference>
<evidence type="ECO:0000313" key="6">
    <source>
        <dbReference type="EMBL" id="KAK3556731.1"/>
    </source>
</evidence>